<evidence type="ECO:0000313" key="3">
    <source>
        <dbReference type="Proteomes" id="UP000237061"/>
    </source>
</evidence>
<keyword evidence="1" id="KW-0812">Transmembrane</keyword>
<feature type="transmembrane region" description="Helical" evidence="1">
    <location>
        <begin position="124"/>
        <end position="141"/>
    </location>
</feature>
<dbReference type="EMBL" id="PPXC01000026">
    <property type="protein sequence ID" value="POH71664.1"/>
    <property type="molecule type" value="Genomic_DNA"/>
</dbReference>
<keyword evidence="1" id="KW-1133">Transmembrane helix</keyword>
<accession>A0A2S3ZRD0</accession>
<dbReference type="RefSeq" id="WP_103467594.1">
    <property type="nucleotide sequence ID" value="NZ_PPXC01000026.1"/>
</dbReference>
<keyword evidence="1" id="KW-0472">Membrane</keyword>
<reference evidence="2 3" key="1">
    <citation type="submission" date="2018-01" db="EMBL/GenBank/DDBJ databases">
        <title>Arthrobacter sp. nov., from glaciers in China.</title>
        <authorList>
            <person name="Liu Q."/>
            <person name="Xin Y.-H."/>
        </authorList>
    </citation>
    <scope>NUCLEOTIDE SEQUENCE [LARGE SCALE GENOMIC DNA]</scope>
    <source>
        <strain evidence="2 3">HLT2-12-2</strain>
    </source>
</reference>
<proteinExistence type="predicted"/>
<feature type="transmembrane region" description="Helical" evidence="1">
    <location>
        <begin position="172"/>
        <end position="189"/>
    </location>
</feature>
<sequence>MSEPTSSLETTYRRTLLAYPASWRKQNEGEMVGVMLDLADQEQRTKPTVGELANLVGSGLATRCERLLGWVPASGRDRIACFSLIIASSLATIMLVLGELGRWFRFNSYPPGPGLFGPFTTPASLTYLLILGAFMAASLGWHAARRILLGLAILTAVSIPLISSAIGGVVTVGWPVSAVFVGASVLSLPGDPTNTVRQHRALVLGAPLAAVAFGFSSYMQGGGAQKWFYPGGVGMGADFLAFAAGCLLVSGLLTFGVPGRWKPAAVLLAIGTLTLPIKVLFMALIPNNAWPTLTAVCITAAIFIAWQVRQAQTRS</sequence>
<gene>
    <name evidence="2" type="ORF">CVS27_19955</name>
</gene>
<comment type="caution">
    <text evidence="2">The sequence shown here is derived from an EMBL/GenBank/DDBJ whole genome shotgun (WGS) entry which is preliminary data.</text>
</comment>
<name>A0A2S3ZRD0_ARTGL</name>
<dbReference type="AlphaFoldDB" id="A0A2S3ZRD0"/>
<keyword evidence="3" id="KW-1185">Reference proteome</keyword>
<feature type="transmembrane region" description="Helical" evidence="1">
    <location>
        <begin position="264"/>
        <end position="284"/>
    </location>
</feature>
<feature type="transmembrane region" description="Helical" evidence="1">
    <location>
        <begin position="290"/>
        <end position="308"/>
    </location>
</feature>
<feature type="transmembrane region" description="Helical" evidence="1">
    <location>
        <begin position="201"/>
        <end position="219"/>
    </location>
</feature>
<protein>
    <submittedName>
        <fullName evidence="2">Uncharacterized protein</fullName>
    </submittedName>
</protein>
<feature type="transmembrane region" description="Helical" evidence="1">
    <location>
        <begin position="79"/>
        <end position="104"/>
    </location>
</feature>
<feature type="transmembrane region" description="Helical" evidence="1">
    <location>
        <begin position="148"/>
        <end position="166"/>
    </location>
</feature>
<dbReference type="Proteomes" id="UP000237061">
    <property type="component" value="Unassembled WGS sequence"/>
</dbReference>
<evidence type="ECO:0000256" key="1">
    <source>
        <dbReference type="SAM" id="Phobius"/>
    </source>
</evidence>
<evidence type="ECO:0000313" key="2">
    <source>
        <dbReference type="EMBL" id="POH71664.1"/>
    </source>
</evidence>
<organism evidence="2 3">
    <name type="scientific">Arthrobacter glacialis</name>
    <dbReference type="NCBI Taxonomy" id="1664"/>
    <lineage>
        <taxon>Bacteria</taxon>
        <taxon>Bacillati</taxon>
        <taxon>Actinomycetota</taxon>
        <taxon>Actinomycetes</taxon>
        <taxon>Micrococcales</taxon>
        <taxon>Micrococcaceae</taxon>
        <taxon>Arthrobacter</taxon>
    </lineage>
</organism>
<feature type="transmembrane region" description="Helical" evidence="1">
    <location>
        <begin position="239"/>
        <end position="257"/>
    </location>
</feature>